<sequence>MNQQYFDAVVAMESAGTDPEFVQGWQNAYLVNPEREEQRLNDAYSAGYEAGKEKDTEAYKEWTK</sequence>
<proteinExistence type="predicted"/>
<dbReference type="AlphaFoldDB" id="A0A6S6U7U2"/>
<evidence type="ECO:0000313" key="1">
    <source>
        <dbReference type="EMBL" id="CAA6829196.1"/>
    </source>
</evidence>
<gene>
    <name evidence="1" type="ORF">HELGO_WM21687</name>
</gene>
<name>A0A6S6U7U2_9GAMM</name>
<reference evidence="1" key="1">
    <citation type="submission" date="2020-01" db="EMBL/GenBank/DDBJ databases">
        <authorList>
            <person name="Meier V. D."/>
            <person name="Meier V D."/>
        </authorList>
    </citation>
    <scope>NUCLEOTIDE SEQUENCE</scope>
    <source>
        <strain evidence="1">HLG_WM_MAG_09</strain>
    </source>
</reference>
<organism evidence="1">
    <name type="scientific">uncultured Thiotrichaceae bacterium</name>
    <dbReference type="NCBI Taxonomy" id="298394"/>
    <lineage>
        <taxon>Bacteria</taxon>
        <taxon>Pseudomonadati</taxon>
        <taxon>Pseudomonadota</taxon>
        <taxon>Gammaproteobacteria</taxon>
        <taxon>Thiotrichales</taxon>
        <taxon>Thiotrichaceae</taxon>
        <taxon>environmental samples</taxon>
    </lineage>
</organism>
<dbReference type="EMBL" id="CACVAT010000504">
    <property type="protein sequence ID" value="CAA6829196.1"/>
    <property type="molecule type" value="Genomic_DNA"/>
</dbReference>
<protein>
    <submittedName>
        <fullName evidence="1">Uncharacterized protein</fullName>
    </submittedName>
</protein>
<accession>A0A6S6U7U2</accession>